<name>A0A165FK47_EXIGL</name>
<gene>
    <name evidence="1" type="ORF">EXIGLDRAFT_838741</name>
</gene>
<dbReference type="EMBL" id="KV426081">
    <property type="protein sequence ID" value="KZV89124.1"/>
    <property type="molecule type" value="Genomic_DNA"/>
</dbReference>
<evidence type="ECO:0000313" key="1">
    <source>
        <dbReference type="EMBL" id="KZV89124.1"/>
    </source>
</evidence>
<proteinExistence type="predicted"/>
<organism evidence="1 2">
    <name type="scientific">Exidia glandulosa HHB12029</name>
    <dbReference type="NCBI Taxonomy" id="1314781"/>
    <lineage>
        <taxon>Eukaryota</taxon>
        <taxon>Fungi</taxon>
        <taxon>Dikarya</taxon>
        <taxon>Basidiomycota</taxon>
        <taxon>Agaricomycotina</taxon>
        <taxon>Agaricomycetes</taxon>
        <taxon>Auriculariales</taxon>
        <taxon>Exidiaceae</taxon>
        <taxon>Exidia</taxon>
    </lineage>
</organism>
<dbReference type="InParanoid" id="A0A165FK47"/>
<reference evidence="1 2" key="1">
    <citation type="journal article" date="2016" name="Mol. Biol. Evol.">
        <title>Comparative Genomics of Early-Diverging Mushroom-Forming Fungi Provides Insights into the Origins of Lignocellulose Decay Capabilities.</title>
        <authorList>
            <person name="Nagy L.G."/>
            <person name="Riley R."/>
            <person name="Tritt A."/>
            <person name="Adam C."/>
            <person name="Daum C."/>
            <person name="Floudas D."/>
            <person name="Sun H."/>
            <person name="Yadav J.S."/>
            <person name="Pangilinan J."/>
            <person name="Larsson K.H."/>
            <person name="Matsuura K."/>
            <person name="Barry K."/>
            <person name="Labutti K."/>
            <person name="Kuo R."/>
            <person name="Ohm R.A."/>
            <person name="Bhattacharya S.S."/>
            <person name="Shirouzu T."/>
            <person name="Yoshinaga Y."/>
            <person name="Martin F.M."/>
            <person name="Grigoriev I.V."/>
            <person name="Hibbett D.S."/>
        </authorList>
    </citation>
    <scope>NUCLEOTIDE SEQUENCE [LARGE SCALE GENOMIC DNA]</scope>
    <source>
        <strain evidence="1 2">HHB12029</strain>
    </source>
</reference>
<dbReference type="OrthoDB" id="3188148at2759"/>
<keyword evidence="2" id="KW-1185">Reference proteome</keyword>
<sequence>MASTVPLFASVTRLRRSRRVLFLLAVVVLTAGPAYDHYHHGPRLQRWAQDALFPDVISVQFSHSAARPAARIPRIVMDPALAGLSPEYVQHELERDKELNGGYNYTLDHRSHLPPASAFYNIRVAHPEAVPELQPQYRGLQCIDRYPLDHCPFPGICPPAAVEVEEKPCAVWAEGYPSSLERWIEGGGLQRPSTARRTTVDWDVPGRWKGDLWHPRGSSIPPKNSYHFFTPEEVHQCFKGKRIMFQGDSMVRQLFSRVIQYLRLLPTYCEHVFSWSTASYQTFPNGTDRFQPDCPNGQCDFPDDVLYSIIYAWHDERNETKNLQKLKDLKIDIAVHGIVYWIAWDQDLLDSRDSFTRLFEEDKWHGSLSWFLTPLHSVTQPYLYSDRNTKMRDFFNMWRLHKGRENVGVIPIDRVVERDNGRDIMRDRQPVDSLWLDVHHMCDYDNVQLHEPIKPGLQNLKAPMDWDARDMVNFNVMQLWLNSVCEPSS</sequence>
<accession>A0A165FK47</accession>
<evidence type="ECO:0000313" key="2">
    <source>
        <dbReference type="Proteomes" id="UP000077266"/>
    </source>
</evidence>
<protein>
    <submittedName>
        <fullName evidence="1">Uncharacterized protein</fullName>
    </submittedName>
</protein>
<dbReference type="AlphaFoldDB" id="A0A165FK47"/>
<dbReference type="Proteomes" id="UP000077266">
    <property type="component" value="Unassembled WGS sequence"/>
</dbReference>